<sequence>MATLDPASGLMEIASSLTQEEIPFKLRCAICNKLAINAFRLPCCDQAICEICQASLPESCPVCAHTPLSADLCKPNKALRTTLKAFLRTEEKKREKDRPPAPQAPTAEPEPNKSVDQVNSNPVPPATTSLDQVDDAAETKGVSAAVEAANHSSDSAGTNEVTDKTEESTLQTATPDNAASNARNDQVDDEARGNSSVETGNNAIDDNTSSIPQGTSVPAQPDVDSNNTPGDLTSGQQPSGVPTHSHGSDTFGNGPGYGVNGMSGFPQAGWQGGSHYGQMMQTLPSGVQFNGMMPFQNGIGPPGMPGMGLDPMASSQGMFGGYGMNMNGMNNGMNMGMNFNAGQGMYGTWDGQSNMWNGGPDKFNANPFANRMGAEFGPNPGGYRGYNMSQNYANYPHMHQQQQYLNNDFHGQFGPSYGRGRGRGRGFFPSGRGRGGFMPGVHGSFPSSTNQASSFQPHMATNSHHQIDPVSGFANGTTAITPDSDHVKKFNDELCPGGEDDLKENQPTDDPAAVSPENAASSESTLPSGEHRDSHAPTDNGLHVDRATESGTTIQVGAVGQQGNDDNADQGNAQGSGVYINMPERSRDNVPTHPNEMLHSSPTQLSGPYSNMTSMEPRGMGVVGAPAAPRAMREGLPNVGIRNGRGFPVVRTASGPTLKHDKDQRYRSPSRSRDQSASRHRSTSRSPSRHRSRHRRRYRHRSRSLSVSSSDQSRDESRDQRRKSRRENDEQVSSRRGNRESRSRSPSVEPAKRAEHRSRREKDRKSDHKTSSSHRSRRHRSRSSSPKHRDYDASASEVNGVDSKVKSSVSDEKRDLAIRTSDHHRSSTKERTGESTTREKSGRHRDRDRARDRDRDRDRDRGRDRDKDRDKDKDKDKDKERARERESRRERERDRDRDRKRSRRDRSASPEDPDHYRRHSRRIKRGEADEKKTTDREKKSADPRESRAQEKDPHTLEREARDRERLLKEQQRREAMNADRDGRSSRRRESRQERTLGGGRHLSYKYEDEESDQARAARVELEREAARWA</sequence>
<dbReference type="STRING" id="2060906.A0A0H1BCI8"/>
<feature type="compositionally biased region" description="Polar residues" evidence="1">
    <location>
        <begin position="114"/>
        <end position="131"/>
    </location>
</feature>
<gene>
    <name evidence="2" type="ORF">EMPG_15761</name>
</gene>
<feature type="compositionally biased region" description="Basic residues" evidence="1">
    <location>
        <begin position="678"/>
        <end position="703"/>
    </location>
</feature>
<dbReference type="CDD" id="cd16620">
    <property type="entry name" value="vRING-HC-C4C4_RBBP6"/>
    <property type="match status" value="1"/>
</dbReference>
<feature type="compositionally biased region" description="Polar residues" evidence="1">
    <location>
        <begin position="598"/>
        <end position="609"/>
    </location>
</feature>
<feature type="compositionally biased region" description="Basic and acidic residues" evidence="1">
    <location>
        <begin position="88"/>
        <end position="99"/>
    </location>
</feature>
<keyword evidence="3" id="KW-1185">Reference proteome</keyword>
<proteinExistence type="predicted"/>
<comment type="caution">
    <text evidence="2">The sequence shown here is derived from an EMBL/GenBank/DDBJ whole genome shotgun (WGS) entry which is preliminary data.</text>
</comment>
<feature type="region of interest" description="Disordered" evidence="1">
    <location>
        <begin position="636"/>
        <end position="1029"/>
    </location>
</feature>
<feature type="compositionally biased region" description="Polar residues" evidence="1">
    <location>
        <begin position="518"/>
        <end position="527"/>
    </location>
</feature>
<feature type="compositionally biased region" description="Basic and acidic residues" evidence="1">
    <location>
        <begin position="483"/>
        <end position="492"/>
    </location>
</feature>
<evidence type="ECO:0000313" key="3">
    <source>
        <dbReference type="Proteomes" id="UP000053573"/>
    </source>
</evidence>
<feature type="compositionally biased region" description="Basic and acidic residues" evidence="1">
    <location>
        <begin position="726"/>
        <end position="743"/>
    </location>
</feature>
<dbReference type="OrthoDB" id="106784at2759"/>
<feature type="compositionally biased region" description="Polar residues" evidence="1">
    <location>
        <begin position="150"/>
        <end position="160"/>
    </location>
</feature>
<dbReference type="Proteomes" id="UP000053573">
    <property type="component" value="Unassembled WGS sequence"/>
</dbReference>
<protein>
    <recommendedName>
        <fullName evidence="4">RING-type domain-containing protein</fullName>
    </recommendedName>
</protein>
<feature type="compositionally biased region" description="Basic and acidic residues" evidence="1">
    <location>
        <begin position="750"/>
        <end position="770"/>
    </location>
</feature>
<dbReference type="AlphaFoldDB" id="A0A0H1BCI8"/>
<feature type="compositionally biased region" description="Polar residues" evidence="1">
    <location>
        <begin position="193"/>
        <end position="242"/>
    </location>
</feature>
<evidence type="ECO:0000256" key="1">
    <source>
        <dbReference type="SAM" id="MobiDB-lite"/>
    </source>
</evidence>
<feature type="compositionally biased region" description="Basic and acidic residues" evidence="1">
    <location>
        <begin position="803"/>
        <end position="915"/>
    </location>
</feature>
<feature type="compositionally biased region" description="Basic and acidic residues" evidence="1">
    <location>
        <begin position="1012"/>
        <end position="1029"/>
    </location>
</feature>
<evidence type="ECO:0000313" key="2">
    <source>
        <dbReference type="EMBL" id="KLJ08793.1"/>
    </source>
</evidence>
<reference evidence="3" key="1">
    <citation type="journal article" date="2015" name="PLoS Genet.">
        <title>The dynamic genome and transcriptome of the human fungal pathogen Blastomyces and close relative Emmonsia.</title>
        <authorList>
            <person name="Munoz J.F."/>
            <person name="Gauthier G.M."/>
            <person name="Desjardins C.A."/>
            <person name="Gallo J.E."/>
            <person name="Holder J."/>
            <person name="Sullivan T.D."/>
            <person name="Marty A.J."/>
            <person name="Carmen J.C."/>
            <person name="Chen Z."/>
            <person name="Ding L."/>
            <person name="Gujja S."/>
            <person name="Magrini V."/>
            <person name="Misas E."/>
            <person name="Mitreva M."/>
            <person name="Priest M."/>
            <person name="Saif S."/>
            <person name="Whiston E.A."/>
            <person name="Young S."/>
            <person name="Zeng Q."/>
            <person name="Goldman W.E."/>
            <person name="Mardis E.R."/>
            <person name="Taylor J.W."/>
            <person name="McEwen J.G."/>
            <person name="Clay O.K."/>
            <person name="Klein B.S."/>
            <person name="Cuomo C.A."/>
        </authorList>
    </citation>
    <scope>NUCLEOTIDE SEQUENCE [LARGE SCALE GENOMIC DNA]</scope>
    <source>
        <strain evidence="3">UAMH 139</strain>
    </source>
</reference>
<dbReference type="SUPFAM" id="SSF57850">
    <property type="entry name" value="RING/U-box"/>
    <property type="match status" value="1"/>
</dbReference>
<feature type="compositionally biased region" description="Basic and acidic residues" evidence="1">
    <location>
        <begin position="925"/>
        <end position="984"/>
    </location>
</feature>
<accession>A0A0H1BCI8</accession>
<feature type="compositionally biased region" description="Basic and acidic residues" evidence="1">
    <location>
        <begin position="529"/>
        <end position="545"/>
    </location>
</feature>
<feature type="region of interest" description="Disordered" evidence="1">
    <location>
        <begin position="558"/>
        <end position="609"/>
    </location>
</feature>
<organism evidence="2 3">
    <name type="scientific">Blastomyces silverae</name>
    <dbReference type="NCBI Taxonomy" id="2060906"/>
    <lineage>
        <taxon>Eukaryota</taxon>
        <taxon>Fungi</taxon>
        <taxon>Dikarya</taxon>
        <taxon>Ascomycota</taxon>
        <taxon>Pezizomycotina</taxon>
        <taxon>Eurotiomycetes</taxon>
        <taxon>Eurotiomycetidae</taxon>
        <taxon>Onygenales</taxon>
        <taxon>Ajellomycetaceae</taxon>
        <taxon>Blastomyces</taxon>
    </lineage>
</organism>
<feature type="compositionally biased region" description="Basic and acidic residues" evidence="1">
    <location>
        <begin position="658"/>
        <end position="677"/>
    </location>
</feature>
<feature type="region of interest" description="Disordered" evidence="1">
    <location>
        <begin position="473"/>
        <end position="545"/>
    </location>
</feature>
<evidence type="ECO:0008006" key="4">
    <source>
        <dbReference type="Google" id="ProtNLM"/>
    </source>
</evidence>
<feature type="compositionally biased region" description="Polar residues" evidence="1">
    <location>
        <begin position="168"/>
        <end position="184"/>
    </location>
</feature>
<dbReference type="EMBL" id="LDEV01002515">
    <property type="protein sequence ID" value="KLJ08793.1"/>
    <property type="molecule type" value="Genomic_DNA"/>
</dbReference>
<dbReference type="InterPro" id="IPR013083">
    <property type="entry name" value="Znf_RING/FYVE/PHD"/>
</dbReference>
<feature type="compositionally biased region" description="Basic residues" evidence="1">
    <location>
        <begin position="771"/>
        <end position="786"/>
    </location>
</feature>
<name>A0A0H1BCI8_9EURO</name>
<feature type="region of interest" description="Disordered" evidence="1">
    <location>
        <begin position="88"/>
        <end position="262"/>
    </location>
</feature>
<feature type="compositionally biased region" description="Polar residues" evidence="1">
    <location>
        <begin position="558"/>
        <end position="575"/>
    </location>
</feature>
<dbReference type="Gene3D" id="3.30.40.10">
    <property type="entry name" value="Zinc/RING finger domain, C3HC4 (zinc finger)"/>
    <property type="match status" value="1"/>
</dbReference>